<keyword evidence="2" id="KW-0812">Transmembrane</keyword>
<evidence type="ECO:0000259" key="3">
    <source>
        <dbReference type="Pfam" id="PF07553"/>
    </source>
</evidence>
<keyword evidence="2" id="KW-0472">Membrane</keyword>
<feature type="compositionally biased region" description="Basic and acidic residues" evidence="1">
    <location>
        <begin position="61"/>
        <end position="87"/>
    </location>
</feature>
<dbReference type="Pfam" id="PF07553">
    <property type="entry name" value="Lipoprotein_Ltp"/>
    <property type="match status" value="2"/>
</dbReference>
<dbReference type="Proteomes" id="UP000827174">
    <property type="component" value="Segment"/>
</dbReference>
<dbReference type="InterPro" id="IPR011434">
    <property type="entry name" value="Ltp-like_HTH"/>
</dbReference>
<sequence length="198" mass="21904">MKRETNETKICKHCKTEIPAGAKICPNCRKKQGGKLKWIIIAVVAIGIIGAAAGGNDDSSTETKKASADVSVKDSNKETTEPTKEQVNEPEEKEPEVPVEYKSALKKAEKYSNMMHMSKQGIYDQLTSEYGEQFSPEAAQYAVDNMQADWNANALEKAKSYQEQMSMSPEAIRDQLTSDSGEKFTQEEADYAIANLPQ</sequence>
<keyword evidence="2" id="KW-1133">Transmembrane helix</keyword>
<feature type="region of interest" description="Disordered" evidence="1">
    <location>
        <begin position="54"/>
        <end position="100"/>
    </location>
</feature>
<feature type="domain" description="Putative host cell surface-exposed lipoprotein Ltp-like HTH region" evidence="3">
    <location>
        <begin position="100"/>
        <end position="146"/>
    </location>
</feature>
<name>A0AAE7MUG0_9CAUD</name>
<organism evidence="4 5">
    <name type="scientific">Ruminococcus phage phiRgIBDN1</name>
    <dbReference type="NCBI Taxonomy" id="2772520"/>
    <lineage>
        <taxon>Viruses</taxon>
        <taxon>Duplodnaviria</taxon>
        <taxon>Heunggongvirae</taxon>
        <taxon>Uroviricota</taxon>
        <taxon>Caudoviricetes</taxon>
        <taxon>Munstervirinae</taxon>
        <taxon>Adovirus</taxon>
        <taxon>Adovirus IBDN1</taxon>
    </lineage>
</organism>
<dbReference type="Gene3D" id="1.10.10.10">
    <property type="entry name" value="Winged helix-like DNA-binding domain superfamily/Winged helix DNA-binding domain"/>
    <property type="match status" value="2"/>
</dbReference>
<feature type="transmembrane region" description="Helical" evidence="2">
    <location>
        <begin position="36"/>
        <end position="55"/>
    </location>
</feature>
<evidence type="ECO:0000313" key="4">
    <source>
        <dbReference type="EMBL" id="QOI66282.1"/>
    </source>
</evidence>
<evidence type="ECO:0000256" key="2">
    <source>
        <dbReference type="SAM" id="Phobius"/>
    </source>
</evidence>
<protein>
    <submittedName>
        <fullName evidence="4">Superinfection exclusion protein</fullName>
    </submittedName>
</protein>
<reference evidence="4" key="1">
    <citation type="submission" date="2020-09" db="EMBL/GenBank/DDBJ databases">
        <title>Temperate bacteriophages infecting mucin-degrading bacterium Ruminococcus gnavus from the human gut.</title>
        <authorList>
            <person name="Khokhlova E.V."/>
            <person name="Shkoporov A.N."/>
            <person name="Draper L.A."/>
            <person name="Kingston A.R."/>
            <person name="Forde A."/>
            <person name="Ross R.P."/>
            <person name="Hill C."/>
        </authorList>
    </citation>
    <scope>NUCLEOTIDE SEQUENCE</scope>
</reference>
<dbReference type="InterPro" id="IPR036388">
    <property type="entry name" value="WH-like_DNA-bd_sf"/>
</dbReference>
<dbReference type="EMBL" id="MT980840">
    <property type="protein sequence ID" value="QOI66282.1"/>
    <property type="molecule type" value="Genomic_DNA"/>
</dbReference>
<feature type="domain" description="Putative host cell surface-exposed lipoprotein Ltp-like HTH region" evidence="3">
    <location>
        <begin position="149"/>
        <end position="196"/>
    </location>
</feature>
<gene>
    <name evidence="4" type="primary">gp21</name>
</gene>
<keyword evidence="5" id="KW-1185">Reference proteome</keyword>
<accession>A0AAE7MUG0</accession>
<proteinExistence type="predicted"/>
<evidence type="ECO:0000256" key="1">
    <source>
        <dbReference type="SAM" id="MobiDB-lite"/>
    </source>
</evidence>
<evidence type="ECO:0000313" key="5">
    <source>
        <dbReference type="Proteomes" id="UP000827174"/>
    </source>
</evidence>